<feature type="compositionally biased region" description="Low complexity" evidence="1">
    <location>
        <begin position="1"/>
        <end position="15"/>
    </location>
</feature>
<proteinExistence type="predicted"/>
<feature type="compositionally biased region" description="Pro residues" evidence="1">
    <location>
        <begin position="30"/>
        <end position="47"/>
    </location>
</feature>
<reference evidence="2" key="1">
    <citation type="journal article" date="2021" name="Proc. Natl. Acad. Sci. U.S.A.">
        <title>Three genomes in the algal genus Volvox reveal the fate of a haploid sex-determining region after a transition to homothallism.</title>
        <authorList>
            <person name="Yamamoto K."/>
            <person name="Hamaji T."/>
            <person name="Kawai-Toyooka H."/>
            <person name="Matsuzaki R."/>
            <person name="Takahashi F."/>
            <person name="Nishimura Y."/>
            <person name="Kawachi M."/>
            <person name="Noguchi H."/>
            <person name="Minakuchi Y."/>
            <person name="Umen J.G."/>
            <person name="Toyoda A."/>
            <person name="Nozaki H."/>
        </authorList>
    </citation>
    <scope>NUCLEOTIDE SEQUENCE</scope>
    <source>
        <strain evidence="2">NIES-3780</strain>
    </source>
</reference>
<feature type="non-terminal residue" evidence="2">
    <location>
        <position position="1"/>
    </location>
</feature>
<evidence type="ECO:0000313" key="3">
    <source>
        <dbReference type="Proteomes" id="UP000747399"/>
    </source>
</evidence>
<keyword evidence="3" id="KW-1185">Reference proteome</keyword>
<comment type="caution">
    <text evidence="2">The sequence shown here is derived from an EMBL/GenBank/DDBJ whole genome shotgun (WGS) entry which is preliminary data.</text>
</comment>
<feature type="region of interest" description="Disordered" evidence="1">
    <location>
        <begin position="1"/>
        <end position="48"/>
    </location>
</feature>
<gene>
    <name evidence="2" type="ORF">Vafri_2484</name>
</gene>
<dbReference type="Proteomes" id="UP000747399">
    <property type="component" value="Unassembled WGS sequence"/>
</dbReference>
<protein>
    <submittedName>
        <fullName evidence="2">Uncharacterized protein</fullName>
    </submittedName>
</protein>
<sequence length="216" mass="22189">ETHSAGSASAVYSVAIPSNRSSHPSQGDIPPAPPQYAQPLPTSPSPKPALLHYLEDVTTNKPSTVTTCTYTLKLPFPSLPLFPVPHQYKVSSIRLPLPPCPECQHQDSCYSSFPTSSSPSFSSRTPSSRTPSSSPSITSSPSSISSFISSSPSSISSSPSSITSSSPVMPSPPSTSHSGSGSSNSTAQPSGPSAISSSVIKHSSSIPRSPASSICM</sequence>
<name>A0A8J4APC4_9CHLO</name>
<dbReference type="AlphaFoldDB" id="A0A8J4APC4"/>
<feature type="non-terminal residue" evidence="2">
    <location>
        <position position="216"/>
    </location>
</feature>
<evidence type="ECO:0000313" key="2">
    <source>
        <dbReference type="EMBL" id="GIL45160.1"/>
    </source>
</evidence>
<accession>A0A8J4APC4</accession>
<organism evidence="2 3">
    <name type="scientific">Volvox africanus</name>
    <dbReference type="NCBI Taxonomy" id="51714"/>
    <lineage>
        <taxon>Eukaryota</taxon>
        <taxon>Viridiplantae</taxon>
        <taxon>Chlorophyta</taxon>
        <taxon>core chlorophytes</taxon>
        <taxon>Chlorophyceae</taxon>
        <taxon>CS clade</taxon>
        <taxon>Chlamydomonadales</taxon>
        <taxon>Volvocaceae</taxon>
        <taxon>Volvox</taxon>
    </lineage>
</organism>
<feature type="compositionally biased region" description="Polar residues" evidence="1">
    <location>
        <begin position="16"/>
        <end position="25"/>
    </location>
</feature>
<evidence type="ECO:0000256" key="1">
    <source>
        <dbReference type="SAM" id="MobiDB-lite"/>
    </source>
</evidence>
<dbReference type="EMBL" id="BNCO01000003">
    <property type="protein sequence ID" value="GIL45160.1"/>
    <property type="molecule type" value="Genomic_DNA"/>
</dbReference>
<feature type="region of interest" description="Disordered" evidence="1">
    <location>
        <begin position="114"/>
        <end position="216"/>
    </location>
</feature>